<proteinExistence type="predicted"/>
<evidence type="ECO:0000313" key="1">
    <source>
        <dbReference type="EMBL" id="RGV29252.1"/>
    </source>
</evidence>
<dbReference type="AlphaFoldDB" id="A0A412WQ41"/>
<comment type="caution">
    <text evidence="1">The sequence shown here is derived from an EMBL/GenBank/DDBJ whole genome shotgun (WGS) entry which is preliminary data.</text>
</comment>
<dbReference type="EMBL" id="QRYW01000006">
    <property type="protein sequence ID" value="RGV29252.1"/>
    <property type="molecule type" value="Genomic_DNA"/>
</dbReference>
<dbReference type="Proteomes" id="UP000283426">
    <property type="component" value="Unassembled WGS sequence"/>
</dbReference>
<sequence>MENNSETKKLTITELKSMSPFQILEDTRVRERFVTLYNNIHNSEQGELFFEKEKYNLQRIIQASPNLAKCTGFSTYGVLLDIASMGLTLENASRPLIYIIPGSVNVGTKEKQTWEQRMSIEISPYGELDLRIQAGQLLYADRPVIVFEGDEFKPKVNETGQKVVVYSAAIPRQSKTIIGAFIKLTRPDRSFDFFWMLPEDIDRLKGYSLKKNQRKDKDGNVYGDANALYHSNEGQIDTGFLEAKVIKHAFKTFPKLRLGQFSALQQDEQVQASDYGLDEPVYNQVPQKETEEEAEETDVQEIAKQQGGVNIVENPEEPF</sequence>
<protein>
    <submittedName>
        <fullName evidence="1">Serine/threonine protein kinase</fullName>
    </submittedName>
</protein>
<name>A0A412WQ41_9BACT</name>
<dbReference type="RefSeq" id="WP_118107409.1">
    <property type="nucleotide sequence ID" value="NZ_QRYW01000006.1"/>
</dbReference>
<evidence type="ECO:0000313" key="2">
    <source>
        <dbReference type="Proteomes" id="UP000283426"/>
    </source>
</evidence>
<keyword evidence="1" id="KW-0418">Kinase</keyword>
<keyword evidence="1" id="KW-0723">Serine/threonine-protein kinase</keyword>
<dbReference type="GO" id="GO:0004674">
    <property type="term" value="F:protein serine/threonine kinase activity"/>
    <property type="evidence" value="ECO:0007669"/>
    <property type="project" value="UniProtKB-KW"/>
</dbReference>
<reference evidence="1 2" key="1">
    <citation type="submission" date="2018-08" db="EMBL/GenBank/DDBJ databases">
        <title>A genome reference for cultivated species of the human gut microbiota.</title>
        <authorList>
            <person name="Zou Y."/>
            <person name="Xue W."/>
            <person name="Luo G."/>
        </authorList>
    </citation>
    <scope>NUCLEOTIDE SEQUENCE [LARGE SCALE GENOMIC DNA]</scope>
    <source>
        <strain evidence="1 2">AF14-6AC</strain>
    </source>
</reference>
<keyword evidence="1" id="KW-0808">Transferase</keyword>
<accession>A0A412WQ41</accession>
<gene>
    <name evidence="1" type="ORF">DWW24_04005</name>
</gene>
<organism evidence="1 2">
    <name type="scientific">Odoribacter splanchnicus</name>
    <dbReference type="NCBI Taxonomy" id="28118"/>
    <lineage>
        <taxon>Bacteria</taxon>
        <taxon>Pseudomonadati</taxon>
        <taxon>Bacteroidota</taxon>
        <taxon>Bacteroidia</taxon>
        <taxon>Bacteroidales</taxon>
        <taxon>Odoribacteraceae</taxon>
        <taxon>Odoribacter</taxon>
    </lineage>
</organism>